<protein>
    <recommendedName>
        <fullName evidence="1">AB hydrolase-1 domain-containing protein</fullName>
    </recommendedName>
</protein>
<dbReference type="InterPro" id="IPR029058">
    <property type="entry name" value="AB_hydrolase_fold"/>
</dbReference>
<dbReference type="SUPFAM" id="SSF53474">
    <property type="entry name" value="alpha/beta-Hydrolases"/>
    <property type="match status" value="1"/>
</dbReference>
<dbReference type="EMBL" id="JAYWIO010000005">
    <property type="protein sequence ID" value="KAK7261216.1"/>
    <property type="molecule type" value="Genomic_DNA"/>
</dbReference>
<dbReference type="PANTHER" id="PTHR45763:SF22">
    <property type="entry name" value="ALPHA_BETA HYDROLASE FAMILY PROTEIN"/>
    <property type="match status" value="1"/>
</dbReference>
<keyword evidence="3" id="KW-1185">Reference proteome</keyword>
<dbReference type="Proteomes" id="UP001372338">
    <property type="component" value="Unassembled WGS sequence"/>
</dbReference>
<accession>A0AAN9EPW9</accession>
<dbReference type="PANTHER" id="PTHR45763">
    <property type="entry name" value="HYDROLASE, ALPHA/BETA FOLD FAMILY PROTEIN, EXPRESSED-RELATED"/>
    <property type="match status" value="1"/>
</dbReference>
<name>A0AAN9EPW9_CROPI</name>
<reference evidence="2 3" key="1">
    <citation type="submission" date="2024-01" db="EMBL/GenBank/DDBJ databases">
        <title>The genomes of 5 underutilized Papilionoideae crops provide insights into root nodulation and disease resistanc.</title>
        <authorList>
            <person name="Yuan L."/>
        </authorList>
    </citation>
    <scope>NUCLEOTIDE SEQUENCE [LARGE SCALE GENOMIC DNA]</scope>
    <source>
        <strain evidence="2">ZHUSHIDOU_FW_LH</strain>
        <tissue evidence="2">Leaf</tissue>
    </source>
</reference>
<proteinExistence type="predicted"/>
<dbReference type="Pfam" id="PF12697">
    <property type="entry name" value="Abhydrolase_6"/>
    <property type="match status" value="1"/>
</dbReference>
<comment type="caution">
    <text evidence="2">The sequence shown here is derived from an EMBL/GenBank/DDBJ whole genome shotgun (WGS) entry which is preliminary data.</text>
</comment>
<evidence type="ECO:0000259" key="1">
    <source>
        <dbReference type="Pfam" id="PF12697"/>
    </source>
</evidence>
<evidence type="ECO:0000313" key="2">
    <source>
        <dbReference type="EMBL" id="KAK7261216.1"/>
    </source>
</evidence>
<evidence type="ECO:0000313" key="3">
    <source>
        <dbReference type="Proteomes" id="UP001372338"/>
    </source>
</evidence>
<feature type="domain" description="AB hydrolase-1" evidence="1">
    <location>
        <begin position="96"/>
        <end position="324"/>
    </location>
</feature>
<gene>
    <name evidence="2" type="ORF">RIF29_27521</name>
</gene>
<dbReference type="AlphaFoldDB" id="A0AAN9EPW9"/>
<organism evidence="2 3">
    <name type="scientific">Crotalaria pallida</name>
    <name type="common">Smooth rattlebox</name>
    <name type="synonym">Crotalaria striata</name>
    <dbReference type="NCBI Taxonomy" id="3830"/>
    <lineage>
        <taxon>Eukaryota</taxon>
        <taxon>Viridiplantae</taxon>
        <taxon>Streptophyta</taxon>
        <taxon>Embryophyta</taxon>
        <taxon>Tracheophyta</taxon>
        <taxon>Spermatophyta</taxon>
        <taxon>Magnoliopsida</taxon>
        <taxon>eudicotyledons</taxon>
        <taxon>Gunneridae</taxon>
        <taxon>Pentapetalae</taxon>
        <taxon>rosids</taxon>
        <taxon>fabids</taxon>
        <taxon>Fabales</taxon>
        <taxon>Fabaceae</taxon>
        <taxon>Papilionoideae</taxon>
        <taxon>50 kb inversion clade</taxon>
        <taxon>genistoids sensu lato</taxon>
        <taxon>core genistoids</taxon>
        <taxon>Crotalarieae</taxon>
        <taxon>Crotalaria</taxon>
    </lineage>
</organism>
<sequence>MASLTSTVVITIVATHFFGFSELMQIIYVDHLLQIGFFDYGSLRPPTIKGSNIVSPNRSDQSDDLAVVSPRIKLRDGRHLAYIERGVPKDIAQYKIIIVHGFGSSKEMNFLAPQELIDELGIYLLQYDRAGYGESDPNPKRSLKSEALDIQELADQLDIGQQFYVIGVSMGSYATWSCLKYLPHRLAGLALIAPVINYRWPSLPGSLIREDYRRKLVHWAMLLAKYCPRLLHWSKSRLLKHSRIKDSLREQVVFDTLRHDWRVAFGKWEFDPLNLSNPFPHNRSSVHIWHGYEDKVVPSQLQRFVSGKLPWIHYHEVPDGGHLIVYYKGLCESILRSLLLGQENLAYRPRPPALFALSAAADDKCFEP</sequence>
<dbReference type="InterPro" id="IPR000073">
    <property type="entry name" value="AB_hydrolase_1"/>
</dbReference>
<dbReference type="Gene3D" id="3.40.50.1820">
    <property type="entry name" value="alpha/beta hydrolase"/>
    <property type="match status" value="1"/>
</dbReference>